<dbReference type="Gene3D" id="3.40.50.300">
    <property type="entry name" value="P-loop containing nucleotide triphosphate hydrolases"/>
    <property type="match status" value="1"/>
</dbReference>
<name>A0A194PHC6_PAPXU</name>
<dbReference type="Pfam" id="PF11111">
    <property type="entry name" value="CENP-M"/>
    <property type="match status" value="1"/>
</dbReference>
<dbReference type="EMBL" id="KQ459604">
    <property type="protein sequence ID" value="KPI92453.1"/>
    <property type="molecule type" value="Genomic_DNA"/>
</dbReference>
<gene>
    <name evidence="3" type="primary">LOC106121602</name>
    <name evidence="1" type="ORF">RR46_13674</name>
</gene>
<dbReference type="Proteomes" id="UP000694872">
    <property type="component" value="Unplaced"/>
</dbReference>
<dbReference type="GeneID" id="106121602"/>
<protein>
    <submittedName>
        <fullName evidence="3">Uncharacterized protein LOC106121602</fullName>
    </submittedName>
</protein>
<sequence>MSSDNEDVIVAPWVGSLSSKNVLTVVVISTNIEIIERIAEALTDVHSKGTYKWKLIILRSFDLEKLVEVSNLTGRMGMDFVILAMDTNILFCLEWTKNALSQVDPDLRARRVVLVNAGGAPVNAMAVSASDLIAFSTEENLDMLNANVFVRHEAVSLAQRLLRYIEVSIGVETGVPNLNI</sequence>
<reference evidence="1 2" key="1">
    <citation type="journal article" date="2015" name="Nat. Commun.">
        <title>Outbred genome sequencing and CRISPR/Cas9 gene editing in butterflies.</title>
        <authorList>
            <person name="Li X."/>
            <person name="Fan D."/>
            <person name="Zhang W."/>
            <person name="Liu G."/>
            <person name="Zhang L."/>
            <person name="Zhao L."/>
            <person name="Fang X."/>
            <person name="Chen L."/>
            <person name="Dong Y."/>
            <person name="Chen Y."/>
            <person name="Ding Y."/>
            <person name="Zhao R."/>
            <person name="Feng M."/>
            <person name="Zhu Y."/>
            <person name="Feng Y."/>
            <person name="Jiang X."/>
            <person name="Zhu D."/>
            <person name="Xiang H."/>
            <person name="Feng X."/>
            <person name="Li S."/>
            <person name="Wang J."/>
            <person name="Zhang G."/>
            <person name="Kronforst M.R."/>
            <person name="Wang W."/>
        </authorList>
    </citation>
    <scope>NUCLEOTIDE SEQUENCE [LARGE SCALE GENOMIC DNA]</scope>
    <source>
        <strain evidence="1">Ya'a_city_454_Px</strain>
        <tissue evidence="1">Whole body</tissue>
    </source>
</reference>
<organism evidence="1 2">
    <name type="scientific">Papilio xuthus</name>
    <name type="common">Asian swallowtail butterfly</name>
    <dbReference type="NCBI Taxonomy" id="66420"/>
    <lineage>
        <taxon>Eukaryota</taxon>
        <taxon>Metazoa</taxon>
        <taxon>Ecdysozoa</taxon>
        <taxon>Arthropoda</taxon>
        <taxon>Hexapoda</taxon>
        <taxon>Insecta</taxon>
        <taxon>Pterygota</taxon>
        <taxon>Neoptera</taxon>
        <taxon>Endopterygota</taxon>
        <taxon>Lepidoptera</taxon>
        <taxon>Glossata</taxon>
        <taxon>Ditrysia</taxon>
        <taxon>Papilionoidea</taxon>
        <taxon>Papilionidae</taxon>
        <taxon>Papilioninae</taxon>
        <taxon>Papilio</taxon>
    </lineage>
</organism>
<dbReference type="OrthoDB" id="8110633at2759"/>
<keyword evidence="2" id="KW-1185">Reference proteome</keyword>
<dbReference type="AlphaFoldDB" id="A0A194PHC6"/>
<reference evidence="3" key="2">
    <citation type="submission" date="2025-04" db="UniProtKB">
        <authorList>
            <consortium name="RefSeq"/>
        </authorList>
    </citation>
    <scope>IDENTIFICATION</scope>
</reference>
<accession>A0A194PHC6</accession>
<dbReference type="InterPro" id="IPR020987">
    <property type="entry name" value="Centromere_Cenp-M"/>
</dbReference>
<evidence type="ECO:0000313" key="3">
    <source>
        <dbReference type="RefSeq" id="XP_013172771.1"/>
    </source>
</evidence>
<dbReference type="RefSeq" id="XP_013172771.1">
    <property type="nucleotide sequence ID" value="XM_013317317.1"/>
</dbReference>
<proteinExistence type="predicted"/>
<evidence type="ECO:0000313" key="2">
    <source>
        <dbReference type="Proteomes" id="UP000053268"/>
    </source>
</evidence>
<dbReference type="Proteomes" id="UP000053268">
    <property type="component" value="Unassembled WGS sequence"/>
</dbReference>
<dbReference type="InterPro" id="IPR027417">
    <property type="entry name" value="P-loop_NTPase"/>
</dbReference>
<dbReference type="KEGG" id="pxu:106121602"/>
<evidence type="ECO:0000313" key="1">
    <source>
        <dbReference type="EMBL" id="KPI92453.1"/>
    </source>
</evidence>